<accession>A0A7S4DN60</accession>
<evidence type="ECO:0008006" key="4">
    <source>
        <dbReference type="Google" id="ProtNLM"/>
    </source>
</evidence>
<feature type="region of interest" description="Disordered" evidence="2">
    <location>
        <begin position="344"/>
        <end position="363"/>
    </location>
</feature>
<dbReference type="GO" id="GO:0005771">
    <property type="term" value="C:multivesicular body"/>
    <property type="evidence" value="ECO:0007669"/>
    <property type="project" value="TreeGrafter"/>
</dbReference>
<evidence type="ECO:0000256" key="1">
    <source>
        <dbReference type="SAM" id="Coils"/>
    </source>
</evidence>
<name>A0A7S4DN60_9EUKA</name>
<dbReference type="PANTHER" id="PTHR22761">
    <property type="entry name" value="CHARGED MULTIVESICULAR BODY PROTEIN"/>
    <property type="match status" value="1"/>
</dbReference>
<evidence type="ECO:0000256" key="2">
    <source>
        <dbReference type="SAM" id="MobiDB-lite"/>
    </source>
</evidence>
<reference evidence="3" key="1">
    <citation type="submission" date="2021-01" db="EMBL/GenBank/DDBJ databases">
        <authorList>
            <person name="Corre E."/>
            <person name="Pelletier E."/>
            <person name="Niang G."/>
            <person name="Scheremetjew M."/>
            <person name="Finn R."/>
            <person name="Kale V."/>
            <person name="Holt S."/>
            <person name="Cochrane G."/>
            <person name="Meng A."/>
            <person name="Brown T."/>
            <person name="Cohen L."/>
        </authorList>
    </citation>
    <scope>NUCLEOTIDE SEQUENCE</scope>
    <source>
        <strain evidence="3">CCCM811</strain>
    </source>
</reference>
<dbReference type="InterPro" id="IPR005024">
    <property type="entry name" value="Snf7_fam"/>
</dbReference>
<proteinExistence type="predicted"/>
<keyword evidence="1" id="KW-0175">Coiled coil</keyword>
<protein>
    <recommendedName>
        <fullName evidence="4">Charged multivesicular body protein 7</fullName>
    </recommendedName>
</protein>
<dbReference type="EMBL" id="HBIV01015139">
    <property type="protein sequence ID" value="CAE0659491.1"/>
    <property type="molecule type" value="Transcribed_RNA"/>
</dbReference>
<gene>
    <name evidence="3" type="ORF">LGLO00237_LOCUS11067</name>
</gene>
<sequence>MPEWKAKGETDPNQQSTLGSLASMMYSFGALAIGGGGSGSSSGACSRNVPREDDILVLPEMVEREAKALHAKMVKDALVRSDAIISYHQLLREGFAEDDLSLILSTLKRKGLAFEIKVPRKRDEEDSQQQQQQQQHEEEQEEDEGRQLCIHFATPTWPKPVPADKYIAMFKLSEESLRGHVARWSHEYQQREVEAKMCVRSKASKAKCLSVLRRKKRAEKALRSAEKQLENVEIMRESLERVESDKALVGVFRKGSKYIENVINKEGLTPEAVGEVLDDVRDAVEAGNVLGDALAERVDNAEEDNYDELYAELEREVSAATPAKIERKNVPTTVQAPANATVGTRVTPSATNAPTTRTSTTTTAAVPAITHPEPVAVTIENKKKKAVVMS</sequence>
<evidence type="ECO:0000313" key="3">
    <source>
        <dbReference type="EMBL" id="CAE0659491.1"/>
    </source>
</evidence>
<feature type="coiled-coil region" evidence="1">
    <location>
        <begin position="208"/>
        <end position="245"/>
    </location>
</feature>
<dbReference type="GO" id="GO:0032511">
    <property type="term" value="P:late endosome to vacuole transport via multivesicular body sorting pathway"/>
    <property type="evidence" value="ECO:0007669"/>
    <property type="project" value="TreeGrafter"/>
</dbReference>
<dbReference type="GO" id="GO:0006900">
    <property type="term" value="P:vesicle budding from membrane"/>
    <property type="evidence" value="ECO:0007669"/>
    <property type="project" value="TreeGrafter"/>
</dbReference>
<organism evidence="3">
    <name type="scientific">Lotharella globosa</name>
    <dbReference type="NCBI Taxonomy" id="91324"/>
    <lineage>
        <taxon>Eukaryota</taxon>
        <taxon>Sar</taxon>
        <taxon>Rhizaria</taxon>
        <taxon>Cercozoa</taxon>
        <taxon>Chlorarachniophyceae</taxon>
        <taxon>Lotharella</taxon>
    </lineage>
</organism>
<dbReference type="AlphaFoldDB" id="A0A7S4DN60"/>
<feature type="compositionally biased region" description="Low complexity" evidence="2">
    <location>
        <begin position="347"/>
        <end position="363"/>
    </location>
</feature>
<dbReference type="Pfam" id="PF03357">
    <property type="entry name" value="Snf7"/>
    <property type="match status" value="1"/>
</dbReference>
<feature type="region of interest" description="Disordered" evidence="2">
    <location>
        <begin position="119"/>
        <end position="145"/>
    </location>
</feature>